<feature type="domain" description="Protein kinase" evidence="1">
    <location>
        <begin position="1"/>
        <end position="144"/>
    </location>
</feature>
<dbReference type="Pfam" id="PF07714">
    <property type="entry name" value="PK_Tyr_Ser-Thr"/>
    <property type="match status" value="1"/>
</dbReference>
<protein>
    <recommendedName>
        <fullName evidence="1">Protein kinase domain-containing protein</fullName>
    </recommendedName>
</protein>
<dbReference type="Gene3D" id="1.10.510.10">
    <property type="entry name" value="Transferase(Phosphotransferase) domain 1"/>
    <property type="match status" value="1"/>
</dbReference>
<gene>
    <name evidence="2" type="ORF">CJN711_LOCUS32958</name>
</gene>
<dbReference type="InterPro" id="IPR001245">
    <property type="entry name" value="Ser-Thr/Tyr_kinase_cat_dom"/>
</dbReference>
<dbReference type="GO" id="GO:0004672">
    <property type="term" value="F:protein kinase activity"/>
    <property type="evidence" value="ECO:0007669"/>
    <property type="project" value="InterPro"/>
</dbReference>
<sequence length="144" mass="16821">MEFVRDGALNSLLQKGKSGLYPNAFIQYAKQIADGMKYLRDEVSEHIIHRHLKNVQIFFCVLLRECITGEIPYRGFDRMQVLFGIATNKYSSRIPTACPENASQFMKVGNNFHIIDQHIEIRDRERVMLELTFAQNDQRLELEK</sequence>
<dbReference type="EMBL" id="CAJNOV010015890">
    <property type="protein sequence ID" value="CAF1580833.1"/>
    <property type="molecule type" value="Genomic_DNA"/>
</dbReference>
<dbReference type="GO" id="GO:0005524">
    <property type="term" value="F:ATP binding"/>
    <property type="evidence" value="ECO:0007669"/>
    <property type="project" value="InterPro"/>
</dbReference>
<name>A0A815Z7R3_9BILA</name>
<organism evidence="2 3">
    <name type="scientific">Rotaria magnacalcarata</name>
    <dbReference type="NCBI Taxonomy" id="392030"/>
    <lineage>
        <taxon>Eukaryota</taxon>
        <taxon>Metazoa</taxon>
        <taxon>Spiralia</taxon>
        <taxon>Gnathifera</taxon>
        <taxon>Rotifera</taxon>
        <taxon>Eurotatoria</taxon>
        <taxon>Bdelloidea</taxon>
        <taxon>Philodinida</taxon>
        <taxon>Philodinidae</taxon>
        <taxon>Rotaria</taxon>
    </lineage>
</organism>
<accession>A0A815Z7R3</accession>
<evidence type="ECO:0000259" key="1">
    <source>
        <dbReference type="PROSITE" id="PS50011"/>
    </source>
</evidence>
<dbReference type="InterPro" id="IPR011009">
    <property type="entry name" value="Kinase-like_dom_sf"/>
</dbReference>
<proteinExistence type="predicted"/>
<reference evidence="2" key="1">
    <citation type="submission" date="2021-02" db="EMBL/GenBank/DDBJ databases">
        <authorList>
            <person name="Nowell W R."/>
        </authorList>
    </citation>
    <scope>NUCLEOTIDE SEQUENCE</scope>
</reference>
<dbReference type="PROSITE" id="PS50011">
    <property type="entry name" value="PROTEIN_KINASE_DOM"/>
    <property type="match status" value="1"/>
</dbReference>
<evidence type="ECO:0000313" key="3">
    <source>
        <dbReference type="Proteomes" id="UP000663855"/>
    </source>
</evidence>
<dbReference type="Proteomes" id="UP000663855">
    <property type="component" value="Unassembled WGS sequence"/>
</dbReference>
<comment type="caution">
    <text evidence="2">The sequence shown here is derived from an EMBL/GenBank/DDBJ whole genome shotgun (WGS) entry which is preliminary data.</text>
</comment>
<dbReference type="AlphaFoldDB" id="A0A815Z7R3"/>
<evidence type="ECO:0000313" key="2">
    <source>
        <dbReference type="EMBL" id="CAF1580833.1"/>
    </source>
</evidence>
<dbReference type="InterPro" id="IPR000719">
    <property type="entry name" value="Prot_kinase_dom"/>
</dbReference>
<dbReference type="SUPFAM" id="SSF56112">
    <property type="entry name" value="Protein kinase-like (PK-like)"/>
    <property type="match status" value="1"/>
</dbReference>